<sequence>MARMSVVSWGKKVGLEEGLEQSEGRGGIEFMSQSKVSKYASDLTQWLESVTPR</sequence>
<dbReference type="AlphaFoldDB" id="W9JSH9"/>
<accession>W9JSH9</accession>
<dbReference type="HOGENOM" id="CLU_3068735_0_0_1"/>
<proteinExistence type="predicted"/>
<name>W9JSH9_FUSOX</name>
<dbReference type="VEuPathDB" id="FungiDB:FOZG_13792"/>
<gene>
    <name evidence="1" type="ORF">FOZG_13792</name>
</gene>
<dbReference type="EMBL" id="JH717906">
    <property type="protein sequence ID" value="EWZ32223.1"/>
    <property type="molecule type" value="Genomic_DNA"/>
</dbReference>
<reference evidence="1" key="2">
    <citation type="submission" date="2012-06" db="EMBL/GenBank/DDBJ databases">
        <title>Annotation of the Genome Sequence of Fusarium oxysporum Fo47.</title>
        <authorList>
            <consortium name="The Broad Institute Genomics Platform"/>
            <person name="Ma L.-J."/>
            <person name="Corby-Kistler H."/>
            <person name="Broz K."/>
            <person name="Gale L.R."/>
            <person name="Jonkers W."/>
            <person name="O'Donnell K."/>
            <person name="Ploetz R."/>
            <person name="Steinberg C."/>
            <person name="Schwartz D.C."/>
            <person name="VanEtten H."/>
            <person name="Zhou S."/>
            <person name="Young S.K."/>
            <person name="Zeng Q."/>
            <person name="Gargeya S."/>
            <person name="Fitzgerald M."/>
            <person name="Abouelleil A."/>
            <person name="Alvarado L."/>
            <person name="Chapman S.B."/>
            <person name="Gainer-Dewar J."/>
            <person name="Goldberg J."/>
            <person name="Griggs A."/>
            <person name="Gujja S."/>
            <person name="Hansen M."/>
            <person name="Howarth C."/>
            <person name="Imamovic A."/>
            <person name="Ireland A."/>
            <person name="Larimer J."/>
            <person name="McCowan C."/>
            <person name="Murphy C."/>
            <person name="Pearson M."/>
            <person name="Poon T.W."/>
            <person name="Priest M."/>
            <person name="Roberts A."/>
            <person name="Saif S."/>
            <person name="Shea T."/>
            <person name="Sykes S."/>
            <person name="Wortman J."/>
            <person name="Nusbaum C."/>
            <person name="Birren B."/>
        </authorList>
    </citation>
    <scope>NUCLEOTIDE SEQUENCE</scope>
    <source>
        <strain evidence="1">Fo47</strain>
    </source>
</reference>
<evidence type="ECO:0000313" key="1">
    <source>
        <dbReference type="EMBL" id="EWZ32223.1"/>
    </source>
</evidence>
<protein>
    <submittedName>
        <fullName evidence="1">Uncharacterized protein</fullName>
    </submittedName>
</protein>
<dbReference type="Proteomes" id="UP000030766">
    <property type="component" value="Unassembled WGS sequence"/>
</dbReference>
<reference evidence="1" key="1">
    <citation type="submission" date="2011-06" db="EMBL/GenBank/DDBJ databases">
        <title>The Genome Sequence of Fusarium oxysporum Fo47.</title>
        <authorList>
            <consortium name="The Broad Institute Genome Sequencing Platform"/>
            <person name="Ma L.-J."/>
            <person name="Gale L.R."/>
            <person name="Schwartz D.C."/>
            <person name="Zhou S."/>
            <person name="Corby-Kistler H."/>
            <person name="Young S.K."/>
            <person name="Zeng Q."/>
            <person name="Gargeya S."/>
            <person name="Fitzgerald M."/>
            <person name="Haas B."/>
            <person name="Abouelleil A."/>
            <person name="Alvarado L."/>
            <person name="Arachchi H.M."/>
            <person name="Berlin A."/>
            <person name="Brown A."/>
            <person name="Chapman S.B."/>
            <person name="Chen Z."/>
            <person name="Dunbar C."/>
            <person name="Freedman E."/>
            <person name="Gearin G."/>
            <person name="Gellesch M."/>
            <person name="Goldberg J."/>
            <person name="Griggs A."/>
            <person name="Gujja S."/>
            <person name="Heiman D."/>
            <person name="Howarth C."/>
            <person name="Larson L."/>
            <person name="Lui A."/>
            <person name="MacDonald P.J.P."/>
            <person name="Mehta T."/>
            <person name="Montmayeur A."/>
            <person name="Murphy C."/>
            <person name="Neiman D."/>
            <person name="Pearson M."/>
            <person name="Priest M."/>
            <person name="Roberts A."/>
            <person name="Saif S."/>
            <person name="Shea T."/>
            <person name="Shenoy N."/>
            <person name="Sisk P."/>
            <person name="Stolte C."/>
            <person name="Sykes S."/>
            <person name="Wortman J."/>
            <person name="Nusbaum C."/>
            <person name="Birren B."/>
        </authorList>
    </citation>
    <scope>NUCLEOTIDE SEQUENCE [LARGE SCALE GENOMIC DNA]</scope>
    <source>
        <strain evidence="1">Fo47</strain>
    </source>
</reference>
<organism evidence="1">
    <name type="scientific">Fusarium oxysporum Fo47</name>
    <dbReference type="NCBI Taxonomy" id="660027"/>
    <lineage>
        <taxon>Eukaryota</taxon>
        <taxon>Fungi</taxon>
        <taxon>Dikarya</taxon>
        <taxon>Ascomycota</taxon>
        <taxon>Pezizomycotina</taxon>
        <taxon>Sordariomycetes</taxon>
        <taxon>Hypocreomycetidae</taxon>
        <taxon>Hypocreales</taxon>
        <taxon>Nectriaceae</taxon>
        <taxon>Fusarium</taxon>
        <taxon>Fusarium oxysporum species complex</taxon>
    </lineage>
</organism>